<sequence>MPAEYLINIGEAQVYLTAQGERCSRGALGTGPIYFVRCDTDGVPLLANWDIGLSEFSEEQRKSAQVWARARD</sequence>
<accession>A0A857J7Q6</accession>
<evidence type="ECO:0000313" key="2">
    <source>
        <dbReference type="Proteomes" id="UP000464787"/>
    </source>
</evidence>
<dbReference type="Proteomes" id="UP000464787">
    <property type="component" value="Chromosome"/>
</dbReference>
<name>A0A857J7Q6_9BURK</name>
<dbReference type="KEGG" id="xyk:GT347_20065"/>
<dbReference type="AlphaFoldDB" id="A0A857J7Q6"/>
<protein>
    <submittedName>
        <fullName evidence="1">Uncharacterized protein</fullName>
    </submittedName>
</protein>
<dbReference type="EMBL" id="CP047650">
    <property type="protein sequence ID" value="QHJ00071.1"/>
    <property type="molecule type" value="Genomic_DNA"/>
</dbReference>
<organism evidence="1 2">
    <name type="scientific">Xylophilus rhododendri</name>
    <dbReference type="NCBI Taxonomy" id="2697032"/>
    <lineage>
        <taxon>Bacteria</taxon>
        <taxon>Pseudomonadati</taxon>
        <taxon>Pseudomonadota</taxon>
        <taxon>Betaproteobacteria</taxon>
        <taxon>Burkholderiales</taxon>
        <taxon>Xylophilus</taxon>
    </lineage>
</organism>
<evidence type="ECO:0000313" key="1">
    <source>
        <dbReference type="EMBL" id="QHJ00071.1"/>
    </source>
</evidence>
<gene>
    <name evidence="1" type="ORF">GT347_20065</name>
</gene>
<proteinExistence type="predicted"/>
<dbReference type="RefSeq" id="WP_160553881.1">
    <property type="nucleotide sequence ID" value="NZ_CP047650.1"/>
</dbReference>
<keyword evidence="2" id="KW-1185">Reference proteome</keyword>
<reference evidence="1 2" key="1">
    <citation type="submission" date="2020-01" db="EMBL/GenBank/DDBJ databases">
        <title>Genome sequencing of strain KACC 21265.</title>
        <authorList>
            <person name="Heo J."/>
            <person name="Kim S.-J."/>
            <person name="Kim J.-S."/>
            <person name="Hong S.-B."/>
            <person name="Kwon S.-W."/>
        </authorList>
    </citation>
    <scope>NUCLEOTIDE SEQUENCE [LARGE SCALE GENOMIC DNA]</scope>
    <source>
        <strain evidence="1 2">KACC 21265</strain>
    </source>
</reference>